<dbReference type="Pfam" id="PF03009">
    <property type="entry name" value="GDPD"/>
    <property type="match status" value="1"/>
</dbReference>
<reference evidence="2 3" key="1">
    <citation type="journal article" date="2010" name="Proc. Natl. Acad. Sci. U.S.A.">
        <title>Enigmatic, ultrasmall, uncultivated Archaea.</title>
        <authorList>
            <person name="Baker B.J."/>
            <person name="Comolli L.R."/>
            <person name="Dick G.J."/>
            <person name="Hauser L.J."/>
            <person name="Hyatt D."/>
            <person name="Dill B.D."/>
            <person name="Land M.L."/>
            <person name="Verberkmoes N.C."/>
            <person name="Hettich R.L."/>
            <person name="Banfield J.F."/>
        </authorList>
    </citation>
    <scope>NUCLEOTIDE SEQUENCE [LARGE SCALE GENOMIC DNA]</scope>
</reference>
<dbReference type="Proteomes" id="UP000009376">
    <property type="component" value="Unassembled WGS sequence"/>
</dbReference>
<dbReference type="GO" id="GO:0008081">
    <property type="term" value="F:phosphoric diester hydrolase activity"/>
    <property type="evidence" value="ECO:0007669"/>
    <property type="project" value="InterPro"/>
</dbReference>
<dbReference type="InterPro" id="IPR017946">
    <property type="entry name" value="PLC-like_Pdiesterase_TIM-brl"/>
</dbReference>
<evidence type="ECO:0000259" key="1">
    <source>
        <dbReference type="PROSITE" id="PS51704"/>
    </source>
</evidence>
<dbReference type="InterPro" id="IPR030395">
    <property type="entry name" value="GP_PDE_dom"/>
</dbReference>
<dbReference type="GO" id="GO:0006629">
    <property type="term" value="P:lipid metabolic process"/>
    <property type="evidence" value="ECO:0007669"/>
    <property type="project" value="InterPro"/>
</dbReference>
<dbReference type="EMBL" id="GG745547">
    <property type="protein sequence ID" value="EFD93070.1"/>
    <property type="molecule type" value="Genomic_DNA"/>
</dbReference>
<gene>
    <name evidence="2" type="ORF">BJBARM5_0226</name>
</gene>
<evidence type="ECO:0000313" key="3">
    <source>
        <dbReference type="Proteomes" id="UP000009376"/>
    </source>
</evidence>
<dbReference type="PANTHER" id="PTHR46211:SF1">
    <property type="entry name" value="GLYCEROPHOSPHODIESTER PHOSPHODIESTERASE, CYTOPLASMIC"/>
    <property type="match status" value="1"/>
</dbReference>
<dbReference type="PANTHER" id="PTHR46211">
    <property type="entry name" value="GLYCEROPHOSPHORYL DIESTER PHOSPHODIESTERASE"/>
    <property type="match status" value="1"/>
</dbReference>
<accession>D6GUT0</accession>
<organism evidence="2 3">
    <name type="scientific">Candidatus Parvarchaeum acidophilus ARMAN-5</name>
    <dbReference type="NCBI Taxonomy" id="662762"/>
    <lineage>
        <taxon>Archaea</taxon>
        <taxon>Candidatus Parvarchaeota</taxon>
        <taxon>Candidatus Parvarchaeum</taxon>
    </lineage>
</organism>
<dbReference type="Gene3D" id="3.20.20.190">
    <property type="entry name" value="Phosphatidylinositol (PI) phosphodiesterase"/>
    <property type="match status" value="1"/>
</dbReference>
<name>D6GUT0_PARA5</name>
<evidence type="ECO:0000313" key="2">
    <source>
        <dbReference type="EMBL" id="EFD93070.1"/>
    </source>
</evidence>
<dbReference type="AlphaFoldDB" id="D6GUT0"/>
<dbReference type="SUPFAM" id="SSF51695">
    <property type="entry name" value="PLC-like phosphodiesterases"/>
    <property type="match status" value="1"/>
</dbReference>
<feature type="domain" description="GP-PDE" evidence="1">
    <location>
        <begin position="3"/>
        <end position="237"/>
    </location>
</feature>
<sequence>MSIFVYGHRGAAYEAPENTIPSFKLAKKLGVYGVEMDLHTSKDNELIVMHDETLDRTTNGKGLIHLHTLEEIKKLDAGFKKGTKWKGTRVPTLREVFENLGKIHYYLEIKQSSRVYPGIESKIMDLVNEFKLENNVQIISFDFDSLKNIRDIDSKIKTGLLYTGKTAWFLDIAKELKVNFMQPSFNLTYEDDIKIAKKNKLGVEAWTIDTIEDVKRAIKLHIDSITSNNPRMVLHTLKKNAK</sequence>
<protein>
    <submittedName>
        <fullName evidence="2">Glycerophosphoryl diester phosphodiesterase</fullName>
    </submittedName>
</protein>
<proteinExistence type="predicted"/>
<dbReference type="PROSITE" id="PS51704">
    <property type="entry name" value="GP_PDE"/>
    <property type="match status" value="1"/>
</dbReference>